<dbReference type="Proteomes" id="UP001412239">
    <property type="component" value="Unassembled WGS sequence"/>
</dbReference>
<accession>A0A292PZQ5</accession>
<evidence type="ECO:0000313" key="2">
    <source>
        <dbReference type="EMBL" id="CUS12118.1"/>
    </source>
</evidence>
<feature type="region of interest" description="Disordered" evidence="1">
    <location>
        <begin position="177"/>
        <end position="196"/>
    </location>
</feature>
<proteinExistence type="predicted"/>
<keyword evidence="3" id="KW-1185">Reference proteome</keyword>
<evidence type="ECO:0000256" key="1">
    <source>
        <dbReference type="SAM" id="MobiDB-lite"/>
    </source>
</evidence>
<gene>
    <name evidence="2" type="ORF">GSTUAT00003793001</name>
</gene>
<sequence>MDTARTTTTATATTTPLFSSPASPTTSRLKRRSTVHTAAGANNVHVSPYPTSPHTPEPPCKPTSSLARKRRSSIMSRTSMSLGGSGGSGWMEAGGYDNRGSAGDVDTAREGVEEGFSRISQAMNLLSLQSTATPAPRTPSTYDAPVHWPSPEELLKESLRQSLSALHALSQIKYLVEKSPSPTDEQNGETSSGGVSEVMGVYDRAMHEMRAAAEILTWAERHLEEEKEIVKERLLKG</sequence>
<feature type="compositionally biased region" description="Polar residues" evidence="1">
    <location>
        <begin position="180"/>
        <end position="194"/>
    </location>
</feature>
<feature type="compositionally biased region" description="Pro residues" evidence="1">
    <location>
        <begin position="50"/>
        <end position="61"/>
    </location>
</feature>
<name>A0A292PZQ5_9PEZI</name>
<feature type="compositionally biased region" description="Low complexity" evidence="1">
    <location>
        <begin position="1"/>
        <end position="27"/>
    </location>
</feature>
<evidence type="ECO:0000313" key="3">
    <source>
        <dbReference type="Proteomes" id="UP001412239"/>
    </source>
</evidence>
<feature type="region of interest" description="Disordered" evidence="1">
    <location>
        <begin position="1"/>
        <end position="88"/>
    </location>
</feature>
<dbReference type="EMBL" id="LN891004">
    <property type="protein sequence ID" value="CUS12118.1"/>
    <property type="molecule type" value="Genomic_DNA"/>
</dbReference>
<protein>
    <submittedName>
        <fullName evidence="2">Uncharacterized protein</fullName>
    </submittedName>
</protein>
<feature type="compositionally biased region" description="Low complexity" evidence="1">
    <location>
        <begin position="73"/>
        <end position="82"/>
    </location>
</feature>
<organism evidence="2 3">
    <name type="scientific">Tuber aestivum</name>
    <name type="common">summer truffle</name>
    <dbReference type="NCBI Taxonomy" id="59557"/>
    <lineage>
        <taxon>Eukaryota</taxon>
        <taxon>Fungi</taxon>
        <taxon>Dikarya</taxon>
        <taxon>Ascomycota</taxon>
        <taxon>Pezizomycotina</taxon>
        <taxon>Pezizomycetes</taxon>
        <taxon>Pezizales</taxon>
        <taxon>Tuberaceae</taxon>
        <taxon>Tuber</taxon>
    </lineage>
</organism>
<reference evidence="2" key="1">
    <citation type="submission" date="2015-10" db="EMBL/GenBank/DDBJ databases">
        <authorList>
            <person name="Regsiter A."/>
            <person name="william w."/>
        </authorList>
    </citation>
    <scope>NUCLEOTIDE SEQUENCE</scope>
    <source>
        <strain evidence="2">Montdore</strain>
    </source>
</reference>
<dbReference type="AlphaFoldDB" id="A0A292PZQ5"/>